<feature type="transmembrane region" description="Helical" evidence="7">
    <location>
        <begin position="193"/>
        <end position="213"/>
    </location>
</feature>
<feature type="transmembrane region" description="Helical" evidence="7">
    <location>
        <begin position="40"/>
        <end position="70"/>
    </location>
</feature>
<keyword evidence="4 7" id="KW-1133">Transmembrane helix</keyword>
<evidence type="ECO:0000313" key="9">
    <source>
        <dbReference type="Proteomes" id="UP000186684"/>
    </source>
</evidence>
<feature type="transmembrane region" description="Helical" evidence="7">
    <location>
        <begin position="152"/>
        <end position="173"/>
    </location>
</feature>
<keyword evidence="3 7" id="KW-0812">Transmembrane</keyword>
<evidence type="ECO:0000256" key="1">
    <source>
        <dbReference type="ARBA" id="ARBA00004651"/>
    </source>
</evidence>
<accession>A0A1N7N0L4</accession>
<dbReference type="RefSeq" id="WP_076448267.1">
    <property type="nucleotide sequence ID" value="NZ_FTOQ01000006.1"/>
</dbReference>
<dbReference type="NCBIfam" id="TIGR00765">
    <property type="entry name" value="yihY_not_rbn"/>
    <property type="match status" value="1"/>
</dbReference>
<evidence type="ECO:0000256" key="6">
    <source>
        <dbReference type="SAM" id="MobiDB-lite"/>
    </source>
</evidence>
<gene>
    <name evidence="8" type="ORF">SAMN05421759_106112</name>
</gene>
<keyword evidence="5 7" id="KW-0472">Membrane</keyword>
<proteinExistence type="predicted"/>
<keyword evidence="2" id="KW-1003">Cell membrane</keyword>
<protein>
    <submittedName>
        <fullName evidence="8">Membrane protein</fullName>
    </submittedName>
</protein>
<dbReference type="InterPro" id="IPR017039">
    <property type="entry name" value="Virul_fac_BrkB"/>
</dbReference>
<feature type="compositionally biased region" description="Basic and acidic residues" evidence="6">
    <location>
        <begin position="297"/>
        <end position="311"/>
    </location>
</feature>
<evidence type="ECO:0000256" key="2">
    <source>
        <dbReference type="ARBA" id="ARBA00022475"/>
    </source>
</evidence>
<dbReference type="Pfam" id="PF03631">
    <property type="entry name" value="Virul_fac_BrkB"/>
    <property type="match status" value="1"/>
</dbReference>
<feature type="transmembrane region" description="Helical" evidence="7">
    <location>
        <begin position="225"/>
        <end position="248"/>
    </location>
</feature>
<evidence type="ECO:0000256" key="7">
    <source>
        <dbReference type="SAM" id="Phobius"/>
    </source>
</evidence>
<dbReference type="PANTHER" id="PTHR30213:SF0">
    <property type="entry name" value="UPF0761 MEMBRANE PROTEIN YIHY"/>
    <property type="match status" value="1"/>
</dbReference>
<organism evidence="8 9">
    <name type="scientific">Roseivivax lentus</name>
    <dbReference type="NCBI Taxonomy" id="633194"/>
    <lineage>
        <taxon>Bacteria</taxon>
        <taxon>Pseudomonadati</taxon>
        <taxon>Pseudomonadota</taxon>
        <taxon>Alphaproteobacteria</taxon>
        <taxon>Rhodobacterales</taxon>
        <taxon>Roseobacteraceae</taxon>
        <taxon>Roseivivax</taxon>
    </lineage>
</organism>
<evidence type="ECO:0000256" key="4">
    <source>
        <dbReference type="ARBA" id="ARBA00022989"/>
    </source>
</evidence>
<evidence type="ECO:0000256" key="5">
    <source>
        <dbReference type="ARBA" id="ARBA00023136"/>
    </source>
</evidence>
<name>A0A1N7N0L4_9RHOB</name>
<feature type="region of interest" description="Disordered" evidence="6">
    <location>
        <begin position="293"/>
        <end position="329"/>
    </location>
</feature>
<evidence type="ECO:0000256" key="3">
    <source>
        <dbReference type="ARBA" id="ARBA00022692"/>
    </source>
</evidence>
<dbReference type="PANTHER" id="PTHR30213">
    <property type="entry name" value="INNER MEMBRANE PROTEIN YHJD"/>
    <property type="match status" value="1"/>
</dbReference>
<dbReference type="OrthoDB" id="9781030at2"/>
<keyword evidence="9" id="KW-1185">Reference proteome</keyword>
<dbReference type="GO" id="GO:0005886">
    <property type="term" value="C:plasma membrane"/>
    <property type="evidence" value="ECO:0007669"/>
    <property type="project" value="UniProtKB-SubCell"/>
</dbReference>
<sequence>MYSKPHVAPGANATRPRELPLRAWFQILRRVYTDTIEDNVLVIAAGVAFFGLLAIFPAVTALISVAGYALDPQDVADELDELAMLLPENAANILQDQVIQVTGGSDSATGLLSMLSLLLAVYGATRGVKTLMAGINVAYGERERRGFFKLNFTAYVLTSVLIFGVLVSLAMMIGTPAALAFLGVSYAVETLVLAAQFVLLALMSVGGLSFLYRYAPSRRPPKWRWVVPGAVLATLLWMVGTTGFSIYAKNFASYNETYGALGGVIILLTWMWLSAFIILLGAEVNAEMEYQTGRDSTAGKRERRMGERGAAKADAMPGRVGSLSQMTGD</sequence>
<dbReference type="STRING" id="633194.SAMN05421759_106112"/>
<dbReference type="AlphaFoldDB" id="A0A1N7N0L4"/>
<comment type="subcellular location">
    <subcellularLocation>
        <location evidence="1">Cell membrane</location>
        <topology evidence="1">Multi-pass membrane protein</topology>
    </subcellularLocation>
</comment>
<evidence type="ECO:0000313" key="8">
    <source>
        <dbReference type="EMBL" id="SIS91818.1"/>
    </source>
</evidence>
<reference evidence="9" key="1">
    <citation type="submission" date="2017-01" db="EMBL/GenBank/DDBJ databases">
        <authorList>
            <person name="Varghese N."/>
            <person name="Submissions S."/>
        </authorList>
    </citation>
    <scope>NUCLEOTIDE SEQUENCE [LARGE SCALE GENOMIC DNA]</scope>
    <source>
        <strain evidence="9">DSM 29430</strain>
    </source>
</reference>
<dbReference type="Proteomes" id="UP000186684">
    <property type="component" value="Unassembled WGS sequence"/>
</dbReference>
<dbReference type="EMBL" id="FTOQ01000006">
    <property type="protein sequence ID" value="SIS91818.1"/>
    <property type="molecule type" value="Genomic_DNA"/>
</dbReference>
<dbReference type="PIRSF" id="PIRSF035875">
    <property type="entry name" value="RNase_BN"/>
    <property type="match status" value="1"/>
</dbReference>
<feature type="transmembrane region" description="Helical" evidence="7">
    <location>
        <begin position="260"/>
        <end position="282"/>
    </location>
</feature>